<organism evidence="2 3">
    <name type="scientific">Negadavirga shengliensis</name>
    <dbReference type="NCBI Taxonomy" id="1389218"/>
    <lineage>
        <taxon>Bacteria</taxon>
        <taxon>Pseudomonadati</taxon>
        <taxon>Bacteroidota</taxon>
        <taxon>Cytophagia</taxon>
        <taxon>Cytophagales</taxon>
        <taxon>Cyclobacteriaceae</taxon>
        <taxon>Negadavirga</taxon>
    </lineage>
</organism>
<dbReference type="Proteomes" id="UP001595818">
    <property type="component" value="Unassembled WGS sequence"/>
</dbReference>
<reference evidence="3" key="1">
    <citation type="journal article" date="2019" name="Int. J. Syst. Evol. Microbiol.">
        <title>The Global Catalogue of Microorganisms (GCM) 10K type strain sequencing project: providing services to taxonomists for standard genome sequencing and annotation.</title>
        <authorList>
            <consortium name="The Broad Institute Genomics Platform"/>
            <consortium name="The Broad Institute Genome Sequencing Center for Infectious Disease"/>
            <person name="Wu L."/>
            <person name="Ma J."/>
        </authorList>
    </citation>
    <scope>NUCLEOTIDE SEQUENCE [LARGE SCALE GENOMIC DNA]</scope>
    <source>
        <strain evidence="3">CGMCC 4.7466</strain>
    </source>
</reference>
<dbReference type="PANTHER" id="PTHR12110:SF53">
    <property type="entry name" value="BLR5974 PROTEIN"/>
    <property type="match status" value="1"/>
</dbReference>
<dbReference type="SUPFAM" id="SSF51658">
    <property type="entry name" value="Xylose isomerase-like"/>
    <property type="match status" value="1"/>
</dbReference>
<keyword evidence="3" id="KW-1185">Reference proteome</keyword>
<comment type="caution">
    <text evidence="2">The sequence shown here is derived from an EMBL/GenBank/DDBJ whole genome shotgun (WGS) entry which is preliminary data.</text>
</comment>
<dbReference type="PANTHER" id="PTHR12110">
    <property type="entry name" value="HYDROXYPYRUVATE ISOMERASE"/>
    <property type="match status" value="1"/>
</dbReference>
<dbReference type="EMBL" id="JBHSJJ010000005">
    <property type="protein sequence ID" value="MFC4872218.1"/>
    <property type="molecule type" value="Genomic_DNA"/>
</dbReference>
<proteinExistence type="predicted"/>
<gene>
    <name evidence="2" type="ORF">ACFPFU_10995</name>
</gene>
<evidence type="ECO:0000313" key="3">
    <source>
        <dbReference type="Proteomes" id="UP001595818"/>
    </source>
</evidence>
<sequence>MTNKPKYNRRTAVKKGILLTALAGMQPLTGFMAPPRPHAYRIGACDWSIGQASDPEAFRVAKEIGLDGVQVSLGNVSNNMHLRRKEVQQTYLQTSKDTQVRIASLAIGELNNVPYKSDPVTEEWVEDSIDVAKALGCQVILLAFFGKGDLREDEEGKKEVIRRLQKVAPKAEKQDIYLALESWLSAEEHLRIIEAVGSSHVKVYYDVANSTEMGYDIFKEMKLLGTEYICEIHAKENGQLLGKGKVDFGRVKNTLQEIGYKDWVIMEGAIPPGGDMLTAYQANLAYLRRVLNNQ</sequence>
<feature type="domain" description="Xylose isomerase-like TIM barrel" evidence="1">
    <location>
        <begin position="58"/>
        <end position="289"/>
    </location>
</feature>
<dbReference type="InterPro" id="IPR050312">
    <property type="entry name" value="IolE/XylAMocC-like"/>
</dbReference>
<evidence type="ECO:0000313" key="2">
    <source>
        <dbReference type="EMBL" id="MFC4872218.1"/>
    </source>
</evidence>
<name>A0ABV9T0U2_9BACT</name>
<accession>A0ABV9T0U2</accession>
<dbReference type="RefSeq" id="WP_377064424.1">
    <property type="nucleotide sequence ID" value="NZ_JBHSJJ010000005.1"/>
</dbReference>
<dbReference type="InterPro" id="IPR013022">
    <property type="entry name" value="Xyl_isomerase-like_TIM-brl"/>
</dbReference>
<dbReference type="Pfam" id="PF01261">
    <property type="entry name" value="AP_endonuc_2"/>
    <property type="match status" value="1"/>
</dbReference>
<protein>
    <submittedName>
        <fullName evidence="2">Sugar phosphate isomerase/epimerase family protein</fullName>
    </submittedName>
</protein>
<dbReference type="GO" id="GO:0016853">
    <property type="term" value="F:isomerase activity"/>
    <property type="evidence" value="ECO:0007669"/>
    <property type="project" value="UniProtKB-KW"/>
</dbReference>
<evidence type="ECO:0000259" key="1">
    <source>
        <dbReference type="Pfam" id="PF01261"/>
    </source>
</evidence>
<keyword evidence="2" id="KW-0413">Isomerase</keyword>
<dbReference type="InterPro" id="IPR036237">
    <property type="entry name" value="Xyl_isomerase-like_sf"/>
</dbReference>
<dbReference type="Gene3D" id="3.20.20.150">
    <property type="entry name" value="Divalent-metal-dependent TIM barrel enzymes"/>
    <property type="match status" value="1"/>
</dbReference>